<protein>
    <recommendedName>
        <fullName evidence="5">MBL fold metallo-hydrolase</fullName>
    </recommendedName>
</protein>
<dbReference type="Proteomes" id="UP000188726">
    <property type="component" value="Unassembled WGS sequence"/>
</dbReference>
<evidence type="ECO:0000313" key="4">
    <source>
        <dbReference type="Proteomes" id="UP000188726"/>
    </source>
</evidence>
<dbReference type="GO" id="GO:0016787">
    <property type="term" value="F:hydrolase activity"/>
    <property type="evidence" value="ECO:0007669"/>
    <property type="project" value="UniProtKB-KW"/>
</dbReference>
<dbReference type="PANTHER" id="PTHR43546">
    <property type="entry name" value="UPF0173 METAL-DEPENDENT HYDROLASE MJ1163-RELATED"/>
    <property type="match status" value="1"/>
</dbReference>
<dbReference type="Pfam" id="PF13483">
    <property type="entry name" value="Lactamase_B_3"/>
    <property type="match status" value="1"/>
</dbReference>
<dbReference type="SUPFAM" id="SSF56281">
    <property type="entry name" value="Metallo-hydrolase/oxidoreductase"/>
    <property type="match status" value="1"/>
</dbReference>
<organism evidence="3 4">
    <name type="scientific">Salinivibrio kushneri</name>
    <dbReference type="NCBI Taxonomy" id="1908198"/>
    <lineage>
        <taxon>Bacteria</taxon>
        <taxon>Pseudomonadati</taxon>
        <taxon>Pseudomonadota</taxon>
        <taxon>Gammaproteobacteria</taxon>
        <taxon>Vibrionales</taxon>
        <taxon>Vibrionaceae</taxon>
        <taxon>Salinivibrio</taxon>
    </lineage>
</organism>
<evidence type="ECO:0000256" key="2">
    <source>
        <dbReference type="SAM" id="SignalP"/>
    </source>
</evidence>
<dbReference type="PANTHER" id="PTHR43546:SF9">
    <property type="entry name" value="L-ASCORBATE-6-PHOSPHATE LACTONASE ULAG-RELATED"/>
    <property type="match status" value="1"/>
</dbReference>
<keyword evidence="2" id="KW-0732">Signal</keyword>
<dbReference type="Gene3D" id="3.60.15.10">
    <property type="entry name" value="Ribonuclease Z/Hydroxyacylglutathione hydrolase-like"/>
    <property type="match status" value="1"/>
</dbReference>
<dbReference type="RefSeq" id="WP_158012209.1">
    <property type="nucleotide sequence ID" value="NZ_MUEN01000149.1"/>
</dbReference>
<reference evidence="3 4" key="1">
    <citation type="journal article" date="2017" name="Genome Announc.">
        <title>Draft Genome Sequences of Salinivibrio proteolyticus, Salinivibrio sharmensis, Salinivibrio siamensis, Salinivibrio costicola subsp. alcaliphilus, Salinivibrio costicola subsp. vallismortis, and 29 New Isolates Belonging to the Genus Salinivibrio.</title>
        <authorList>
            <person name="Lopez-Hermoso C."/>
            <person name="de la Haba R.R."/>
            <person name="Sanchez-Porro C."/>
            <person name="Bayliss S.C."/>
            <person name="Feil E.J."/>
            <person name="Ventosa A."/>
        </authorList>
    </citation>
    <scope>NUCLEOTIDE SEQUENCE [LARGE SCALE GENOMIC DNA]</scope>
    <source>
        <strain evidence="3 4">IC202</strain>
    </source>
</reference>
<sequence length="293" mass="32592">MKTFIQSLCLVMASTLTLSVNAEQVDIQWLGGPTMLIKFGPIQILTDPMLGEGEKAFRMADPNEVFDLKTGPRVKDHKRLTPLPALDTSEVDVIAISHSHEDHFDQVARQNLPKDITSVIPSSDLNLLQSLGFKNIKALTWPEKWQYQEGIYQITITAIPAFHTENHELTAILGDGNGYLFEFRHDDWQKVLYWMGDTFLTPALQDKVQAYGQIDILVPHLGRVGTSGPLGQISMGAKEVIDAVNILAPTHVLPIHHSTYELYLEPVSELVKQAERSKVALDVLAAGGTISYR</sequence>
<dbReference type="InterPro" id="IPR050114">
    <property type="entry name" value="UPF0173_UPF0282_UlaG_hydrolase"/>
</dbReference>
<gene>
    <name evidence="3" type="ORF">BZG09_16885</name>
</gene>
<dbReference type="EMBL" id="MUEO01000094">
    <property type="protein sequence ID" value="OOE39379.1"/>
    <property type="molecule type" value="Genomic_DNA"/>
</dbReference>
<evidence type="ECO:0000313" key="3">
    <source>
        <dbReference type="EMBL" id="OOE39379.1"/>
    </source>
</evidence>
<feature type="signal peptide" evidence="2">
    <location>
        <begin position="1"/>
        <end position="22"/>
    </location>
</feature>
<proteinExistence type="predicted"/>
<evidence type="ECO:0008006" key="5">
    <source>
        <dbReference type="Google" id="ProtNLM"/>
    </source>
</evidence>
<feature type="chain" id="PRO_5044217995" description="MBL fold metallo-hydrolase" evidence="2">
    <location>
        <begin position="23"/>
        <end position="293"/>
    </location>
</feature>
<name>A0AB36JWN4_9GAMM</name>
<comment type="caution">
    <text evidence="3">The sequence shown here is derived from an EMBL/GenBank/DDBJ whole genome shotgun (WGS) entry which is preliminary data.</text>
</comment>
<keyword evidence="1" id="KW-0378">Hydrolase</keyword>
<dbReference type="AlphaFoldDB" id="A0AB36JWN4"/>
<dbReference type="InterPro" id="IPR036866">
    <property type="entry name" value="RibonucZ/Hydroxyglut_hydro"/>
</dbReference>
<accession>A0AB36JWN4</accession>
<evidence type="ECO:0000256" key="1">
    <source>
        <dbReference type="ARBA" id="ARBA00022801"/>
    </source>
</evidence>